<dbReference type="GO" id="GO:0045505">
    <property type="term" value="F:dynein intermediate chain binding"/>
    <property type="evidence" value="ECO:0007669"/>
    <property type="project" value="TreeGrafter"/>
</dbReference>
<accession>A0A7R9YER0</accession>
<dbReference type="EMBL" id="HBEA01016895">
    <property type="protein sequence ID" value="CAD8263373.1"/>
    <property type="molecule type" value="Transcribed_RNA"/>
</dbReference>
<dbReference type="Gene3D" id="3.30.1140.40">
    <property type="entry name" value="Tctex-1"/>
    <property type="match status" value="1"/>
</dbReference>
<gene>
    <name evidence="2" type="ORF">PPYR1160_LOCUS12875</name>
</gene>
<dbReference type="GO" id="GO:0005737">
    <property type="term" value="C:cytoplasm"/>
    <property type="evidence" value="ECO:0007669"/>
    <property type="project" value="TreeGrafter"/>
</dbReference>
<evidence type="ECO:0000313" key="2">
    <source>
        <dbReference type="EMBL" id="CAD8263373.1"/>
    </source>
</evidence>
<dbReference type="Pfam" id="PF03645">
    <property type="entry name" value="Tctex-1"/>
    <property type="match status" value="1"/>
</dbReference>
<name>A0A7R9YER0_9STRA</name>
<dbReference type="InterPro" id="IPR005334">
    <property type="entry name" value="Tctex-1-like"/>
</dbReference>
<dbReference type="InterPro" id="IPR038586">
    <property type="entry name" value="Tctex-1-like_sf"/>
</dbReference>
<protein>
    <submittedName>
        <fullName evidence="2">Uncharacterized protein</fullName>
    </submittedName>
</protein>
<evidence type="ECO:0000256" key="1">
    <source>
        <dbReference type="ARBA" id="ARBA00005361"/>
    </source>
</evidence>
<dbReference type="FunFam" id="3.30.1140.40:FF:000003">
    <property type="entry name" value="tctex1 domain-containing protein 2"/>
    <property type="match status" value="1"/>
</dbReference>
<proteinExistence type="inferred from homology"/>
<reference evidence="2" key="1">
    <citation type="submission" date="2021-01" db="EMBL/GenBank/DDBJ databases">
        <authorList>
            <person name="Corre E."/>
            <person name="Pelletier E."/>
            <person name="Niang G."/>
            <person name="Scheremetjew M."/>
            <person name="Finn R."/>
            <person name="Kale V."/>
            <person name="Holt S."/>
            <person name="Cochrane G."/>
            <person name="Meng A."/>
            <person name="Brown T."/>
            <person name="Cohen L."/>
        </authorList>
    </citation>
    <scope>NUCLEOTIDE SEQUENCE</scope>
    <source>
        <strain evidence="2">CCMP2078</strain>
    </source>
</reference>
<comment type="similarity">
    <text evidence="1">Belongs to the dynein light chain Tctex-type family.</text>
</comment>
<dbReference type="PANTHER" id="PTHR21255:SF7">
    <property type="entry name" value="DYNEIN LIGHT CHAIN TCTEX-TYPE PROTEIN 2B"/>
    <property type="match status" value="1"/>
</dbReference>
<dbReference type="AlphaFoldDB" id="A0A7R9YER0"/>
<sequence length="133" mass="15210">MDDIVTTGPREIIDYKPTYILKPEEDERFYPSQVQKIAKEVLLAELEGKTYNEEESKDLSLGLCELIKERVKEGTNIPRYKIVVQVTIGEMRDQGVRVASRCLWDTSTDNYTSATYTNTSLWAVAIVFGCYTD</sequence>
<dbReference type="GO" id="GO:0007018">
    <property type="term" value="P:microtubule-based movement"/>
    <property type="evidence" value="ECO:0007669"/>
    <property type="project" value="TreeGrafter"/>
</dbReference>
<dbReference type="GO" id="GO:0005868">
    <property type="term" value="C:cytoplasmic dynein complex"/>
    <property type="evidence" value="ECO:0007669"/>
    <property type="project" value="TreeGrafter"/>
</dbReference>
<dbReference type="PANTHER" id="PTHR21255">
    <property type="entry name" value="T-COMPLEX-ASSOCIATED-TESTIS-EXPRESSED 1/ DYNEIN LIGHT CHAIN"/>
    <property type="match status" value="1"/>
</dbReference>
<organism evidence="2">
    <name type="scientific">Pinguiococcus pyrenoidosus</name>
    <dbReference type="NCBI Taxonomy" id="172671"/>
    <lineage>
        <taxon>Eukaryota</taxon>
        <taxon>Sar</taxon>
        <taxon>Stramenopiles</taxon>
        <taxon>Ochrophyta</taxon>
        <taxon>Pinguiophyceae</taxon>
        <taxon>Pinguiochrysidales</taxon>
        <taxon>Pinguiochrysidaceae</taxon>
        <taxon>Pinguiococcus</taxon>
    </lineage>
</organism>
<dbReference type="CDD" id="cd21459">
    <property type="entry name" value="DLC-like_TCTEX1D2"/>
    <property type="match status" value="1"/>
</dbReference>